<dbReference type="GO" id="GO:0003700">
    <property type="term" value="F:DNA-binding transcription factor activity"/>
    <property type="evidence" value="ECO:0007669"/>
    <property type="project" value="InterPro"/>
</dbReference>
<dbReference type="SMART" id="SM00338">
    <property type="entry name" value="BRLZ"/>
    <property type="match status" value="1"/>
</dbReference>
<organism evidence="5">
    <name type="scientific">Melampsora larici-populina (strain 98AG31 / pathotype 3-4-7)</name>
    <name type="common">Poplar leaf rust fungus</name>
    <dbReference type="NCBI Taxonomy" id="747676"/>
    <lineage>
        <taxon>Eukaryota</taxon>
        <taxon>Fungi</taxon>
        <taxon>Dikarya</taxon>
        <taxon>Basidiomycota</taxon>
        <taxon>Pucciniomycotina</taxon>
        <taxon>Pucciniomycetes</taxon>
        <taxon>Pucciniales</taxon>
        <taxon>Melampsoraceae</taxon>
        <taxon>Melampsora</taxon>
    </lineage>
</organism>
<dbReference type="PROSITE" id="PS50217">
    <property type="entry name" value="BZIP"/>
    <property type="match status" value="1"/>
</dbReference>
<dbReference type="VEuPathDB" id="FungiDB:MELLADRAFT_115177"/>
<feature type="region of interest" description="Disordered" evidence="2">
    <location>
        <begin position="246"/>
        <end position="313"/>
    </location>
</feature>
<dbReference type="GeneID" id="18925540"/>
<evidence type="ECO:0000256" key="1">
    <source>
        <dbReference type="SAM" id="Coils"/>
    </source>
</evidence>
<name>F4R7B1_MELLP</name>
<dbReference type="SUPFAM" id="SSF57959">
    <property type="entry name" value="Leucine zipper domain"/>
    <property type="match status" value="1"/>
</dbReference>
<protein>
    <recommendedName>
        <fullName evidence="3">BZIP domain-containing protein</fullName>
    </recommendedName>
</protein>
<evidence type="ECO:0000313" key="4">
    <source>
        <dbReference type="EMBL" id="EGG11282.1"/>
    </source>
</evidence>
<dbReference type="Gene3D" id="1.20.5.170">
    <property type="match status" value="1"/>
</dbReference>
<evidence type="ECO:0000313" key="5">
    <source>
        <dbReference type="Proteomes" id="UP000001072"/>
    </source>
</evidence>
<feature type="compositionally biased region" description="Low complexity" evidence="2">
    <location>
        <begin position="56"/>
        <end position="84"/>
    </location>
</feature>
<feature type="compositionally biased region" description="Polar residues" evidence="2">
    <location>
        <begin position="267"/>
        <end position="278"/>
    </location>
</feature>
<dbReference type="KEGG" id="mlr:MELLADRAFT_115177"/>
<accession>F4R7B1</accession>
<evidence type="ECO:0000259" key="3">
    <source>
        <dbReference type="PROSITE" id="PS50217"/>
    </source>
</evidence>
<feature type="compositionally biased region" description="Basic and acidic residues" evidence="2">
    <location>
        <begin position="303"/>
        <end position="313"/>
    </location>
</feature>
<dbReference type="Proteomes" id="UP000001072">
    <property type="component" value="Unassembled WGS sequence"/>
</dbReference>
<dbReference type="EMBL" id="GL883092">
    <property type="protein sequence ID" value="EGG11282.1"/>
    <property type="molecule type" value="Genomic_DNA"/>
</dbReference>
<proteinExistence type="predicted"/>
<sequence>MIIDETDLNEILNDSHDQNTNTTNQLDLPLIESWIDFSECALLHQSSQFIPKSSNHHSTTTTSTTNTTQDHSTSPSTSSSASSLTSPFCDHSSFLTLSPPPVSLNDPLPITRTEYGLIDEFWSQISTGATTDQRTLRTSENDDELLRFVVQAEEEEEGLRRNRSIQPIETKLSQSRIDPLLLSIDEVHPIPLGDHHPFCSSSSSNIKLDQVDSFLNKIDPLQYHPQPQPQSQNEYIVYEGFDRIPETQSPTQSISSSTHSSIPTQPNPTSKESNQNHVSRGGKRKDFLERNRLAASRSRAKRKQTETGLESKARGLEDQNVKLRSVVQELEIELRQLKEILFDVRMIG</sequence>
<feature type="coiled-coil region" evidence="1">
    <location>
        <begin position="313"/>
        <end position="340"/>
    </location>
</feature>
<dbReference type="Pfam" id="PF00170">
    <property type="entry name" value="bZIP_1"/>
    <property type="match status" value="1"/>
</dbReference>
<keyword evidence="1" id="KW-0175">Coiled coil</keyword>
<reference evidence="5" key="1">
    <citation type="journal article" date="2011" name="Proc. Natl. Acad. Sci. U.S.A.">
        <title>Obligate biotrophy features unraveled by the genomic analysis of rust fungi.</title>
        <authorList>
            <person name="Duplessis S."/>
            <person name="Cuomo C.A."/>
            <person name="Lin Y.-C."/>
            <person name="Aerts A."/>
            <person name="Tisserant E."/>
            <person name="Veneault-Fourrey C."/>
            <person name="Joly D.L."/>
            <person name="Hacquard S."/>
            <person name="Amselem J."/>
            <person name="Cantarel B.L."/>
            <person name="Chiu R."/>
            <person name="Coutinho P.M."/>
            <person name="Feau N."/>
            <person name="Field M."/>
            <person name="Frey P."/>
            <person name="Gelhaye E."/>
            <person name="Goldberg J."/>
            <person name="Grabherr M.G."/>
            <person name="Kodira C.D."/>
            <person name="Kohler A."/>
            <person name="Kuees U."/>
            <person name="Lindquist E.A."/>
            <person name="Lucas S.M."/>
            <person name="Mago R."/>
            <person name="Mauceli E."/>
            <person name="Morin E."/>
            <person name="Murat C."/>
            <person name="Pangilinan J.L."/>
            <person name="Park R."/>
            <person name="Pearson M."/>
            <person name="Quesneville H."/>
            <person name="Rouhier N."/>
            <person name="Sakthikumar S."/>
            <person name="Salamov A.A."/>
            <person name="Schmutz J."/>
            <person name="Selles B."/>
            <person name="Shapiro H."/>
            <person name="Tanguay P."/>
            <person name="Tuskan G.A."/>
            <person name="Henrissat B."/>
            <person name="Van de Peer Y."/>
            <person name="Rouze P."/>
            <person name="Ellis J.G."/>
            <person name="Dodds P.N."/>
            <person name="Schein J.E."/>
            <person name="Zhong S."/>
            <person name="Hamelin R.C."/>
            <person name="Grigoriev I.V."/>
            <person name="Szabo L.J."/>
            <person name="Martin F."/>
        </authorList>
    </citation>
    <scope>NUCLEOTIDE SEQUENCE [LARGE SCALE GENOMIC DNA]</scope>
    <source>
        <strain evidence="5">98AG31 / pathotype 3-4-7</strain>
    </source>
</reference>
<dbReference type="InterPro" id="IPR046347">
    <property type="entry name" value="bZIP_sf"/>
</dbReference>
<dbReference type="InParanoid" id="F4R7B1"/>
<gene>
    <name evidence="4" type="ORF">MELLADRAFT_115177</name>
</gene>
<dbReference type="RefSeq" id="XP_007404917.1">
    <property type="nucleotide sequence ID" value="XM_007404855.1"/>
</dbReference>
<dbReference type="AlphaFoldDB" id="F4R7B1"/>
<feature type="compositionally biased region" description="Low complexity" evidence="2">
    <location>
        <begin position="247"/>
        <end position="264"/>
    </location>
</feature>
<dbReference type="CDD" id="cd14687">
    <property type="entry name" value="bZIP_ATF2"/>
    <property type="match status" value="1"/>
</dbReference>
<feature type="region of interest" description="Disordered" evidence="2">
    <location>
        <begin position="51"/>
        <end position="84"/>
    </location>
</feature>
<dbReference type="OrthoDB" id="10561827at2759"/>
<evidence type="ECO:0000256" key="2">
    <source>
        <dbReference type="SAM" id="MobiDB-lite"/>
    </source>
</evidence>
<keyword evidence="5" id="KW-1185">Reference proteome</keyword>
<dbReference type="InterPro" id="IPR004827">
    <property type="entry name" value="bZIP"/>
</dbReference>
<dbReference type="HOGENOM" id="CLU_797118_0_0_1"/>
<feature type="domain" description="BZIP" evidence="3">
    <location>
        <begin position="283"/>
        <end position="344"/>
    </location>
</feature>
<dbReference type="STRING" id="747676.F4R7B1"/>